<feature type="compositionally biased region" description="Polar residues" evidence="1">
    <location>
        <begin position="165"/>
        <end position="175"/>
    </location>
</feature>
<dbReference type="EMBL" id="CAJEWN010000011">
    <property type="protein sequence ID" value="CAD2132096.1"/>
    <property type="molecule type" value="Genomic_DNA"/>
</dbReference>
<protein>
    <submittedName>
        <fullName evidence="2">Uncharacterized protein</fullName>
    </submittedName>
</protein>
<sequence>MMNKLASKNITLFTMQERQQLFRVYGNISDIYTAGFNPNYRTSPYPMRSREPSFLAEQSAGLDIEEEGNHDEVPNGGSIAETGISPSGTNGVGGRVSGGTSSSANGTAFLAAPTPIVTAEQGGVAATANGRKTASSIANKLVKPIKTAETNIGSGKGGSSKLSSEQIRVNNSKSNKMIGKGVDKSKNARLPIGKENTPK</sequence>
<accession>A0A6V7TUZ7</accession>
<comment type="caution">
    <text evidence="2">The sequence shown here is derived from an EMBL/GenBank/DDBJ whole genome shotgun (WGS) entry which is preliminary data.</text>
</comment>
<dbReference type="AlphaFoldDB" id="A0A6V7TUZ7"/>
<dbReference type="Proteomes" id="UP000580250">
    <property type="component" value="Unassembled WGS sequence"/>
</dbReference>
<organism evidence="2 3">
    <name type="scientific">Meloidogyne enterolobii</name>
    <name type="common">Root-knot nematode worm</name>
    <name type="synonym">Meloidogyne mayaguensis</name>
    <dbReference type="NCBI Taxonomy" id="390850"/>
    <lineage>
        <taxon>Eukaryota</taxon>
        <taxon>Metazoa</taxon>
        <taxon>Ecdysozoa</taxon>
        <taxon>Nematoda</taxon>
        <taxon>Chromadorea</taxon>
        <taxon>Rhabditida</taxon>
        <taxon>Tylenchina</taxon>
        <taxon>Tylenchomorpha</taxon>
        <taxon>Tylenchoidea</taxon>
        <taxon>Meloidogynidae</taxon>
        <taxon>Meloidogyninae</taxon>
        <taxon>Meloidogyne</taxon>
    </lineage>
</organism>
<gene>
    <name evidence="2" type="ORF">MENT_LOCUS3547</name>
</gene>
<name>A0A6V7TUZ7_MELEN</name>
<feature type="region of interest" description="Disordered" evidence="1">
    <location>
        <begin position="145"/>
        <end position="199"/>
    </location>
</feature>
<proteinExistence type="predicted"/>
<evidence type="ECO:0000313" key="3">
    <source>
        <dbReference type="Proteomes" id="UP000580250"/>
    </source>
</evidence>
<evidence type="ECO:0000256" key="1">
    <source>
        <dbReference type="SAM" id="MobiDB-lite"/>
    </source>
</evidence>
<reference evidence="2 3" key="1">
    <citation type="submission" date="2020-08" db="EMBL/GenBank/DDBJ databases">
        <authorList>
            <person name="Koutsovoulos G."/>
            <person name="Danchin GJ E."/>
        </authorList>
    </citation>
    <scope>NUCLEOTIDE SEQUENCE [LARGE SCALE GENOMIC DNA]</scope>
</reference>
<evidence type="ECO:0000313" key="2">
    <source>
        <dbReference type="EMBL" id="CAD2132096.1"/>
    </source>
</evidence>